<accession>A0A2M7TGT9</accession>
<evidence type="ECO:0000313" key="4">
    <source>
        <dbReference type="Proteomes" id="UP000230553"/>
    </source>
</evidence>
<feature type="transmembrane region" description="Helical" evidence="1">
    <location>
        <begin position="68"/>
        <end position="91"/>
    </location>
</feature>
<evidence type="ECO:0000313" key="3">
    <source>
        <dbReference type="EMBL" id="PIZ45364.1"/>
    </source>
</evidence>
<feature type="signal peptide" evidence="2">
    <location>
        <begin position="1"/>
        <end position="29"/>
    </location>
</feature>
<keyword evidence="2" id="KW-0732">Signal</keyword>
<comment type="caution">
    <text evidence="3">The sequence shown here is derived from an EMBL/GenBank/DDBJ whole genome shotgun (WGS) entry which is preliminary data.</text>
</comment>
<feature type="chain" id="PRO_5014617643" evidence="2">
    <location>
        <begin position="30"/>
        <end position="285"/>
    </location>
</feature>
<protein>
    <submittedName>
        <fullName evidence="3">Uncharacterized protein</fullName>
    </submittedName>
</protein>
<dbReference type="EMBL" id="PFNM01000008">
    <property type="protein sequence ID" value="PIZ45364.1"/>
    <property type="molecule type" value="Genomic_DNA"/>
</dbReference>
<gene>
    <name evidence="3" type="ORF">COY31_00500</name>
</gene>
<keyword evidence="1" id="KW-0472">Membrane</keyword>
<evidence type="ECO:0000256" key="2">
    <source>
        <dbReference type="SAM" id="SignalP"/>
    </source>
</evidence>
<dbReference type="Proteomes" id="UP000230553">
    <property type="component" value="Unassembled WGS sequence"/>
</dbReference>
<dbReference type="AlphaFoldDB" id="A0A2M7TGT9"/>
<name>A0A2M7TGT9_9BACT</name>
<reference evidence="4" key="1">
    <citation type="submission" date="2017-09" db="EMBL/GenBank/DDBJ databases">
        <title>Depth-based differentiation of microbial function through sediment-hosted aquifers and enrichment of novel symbionts in the deep terrestrial subsurface.</title>
        <authorList>
            <person name="Probst A.J."/>
            <person name="Ladd B."/>
            <person name="Jarett J.K."/>
            <person name="Geller-Mcgrath D.E."/>
            <person name="Sieber C.M.K."/>
            <person name="Emerson J.B."/>
            <person name="Anantharaman K."/>
            <person name="Thomas B.C."/>
            <person name="Malmstrom R."/>
            <person name="Stieglmeier M."/>
            <person name="Klingl A."/>
            <person name="Woyke T."/>
            <person name="Ryan C.M."/>
            <person name="Banfield J.F."/>
        </authorList>
    </citation>
    <scope>NUCLEOTIDE SEQUENCE [LARGE SCALE GENOMIC DNA]</scope>
</reference>
<keyword evidence="1" id="KW-1133">Transmembrane helix</keyword>
<organism evidence="3 4">
    <name type="scientific">Candidatus Wolfebacteria bacterium CG_4_10_14_0_2_um_filter_39_18</name>
    <dbReference type="NCBI Taxonomy" id="1975061"/>
    <lineage>
        <taxon>Bacteria</taxon>
        <taxon>Candidatus Wolfeibacteriota</taxon>
    </lineage>
</organism>
<feature type="transmembrane region" description="Helical" evidence="1">
    <location>
        <begin position="103"/>
        <end position="121"/>
    </location>
</feature>
<keyword evidence="1" id="KW-0812">Transmembrane</keyword>
<sequence>MEKIKTNLYILTFAFLVCFVFLVPAESFAGGATGSWEVDAPSQINVDYKYPWADATSPADFISKFYRIALGVVGGAALGVLVYGAILWTVSGAVSTKQDAMEWIWAAIWGLILLLGAYLILNTINPDLVKLKNPDQLLMPGTTDLTPLIYAAGGLQEEQARQMLAASGIGTKDVCPIGQSTGCVNLNGIRPKTIDEVLSLVLSVGNDNVFVTAGTEGCGTVHAVGVYSHCNGYKVDLRLNANLNNYITQNFQKISNRTSDGAARYVSPSGAVYALENDHWDILVT</sequence>
<proteinExistence type="predicted"/>
<evidence type="ECO:0000256" key="1">
    <source>
        <dbReference type="SAM" id="Phobius"/>
    </source>
</evidence>